<dbReference type="EMBL" id="AUPC02000037">
    <property type="protein sequence ID" value="POG77806.1"/>
    <property type="molecule type" value="Genomic_DNA"/>
</dbReference>
<dbReference type="Proteomes" id="UP000018888">
    <property type="component" value="Unassembled WGS sequence"/>
</dbReference>
<name>A0A2P4QJM1_RHIID</name>
<proteinExistence type="predicted"/>
<reference evidence="1 2" key="1">
    <citation type="journal article" date="2013" name="Proc. Natl. Acad. Sci. U.S.A.">
        <title>Genome of an arbuscular mycorrhizal fungus provides insight into the oldest plant symbiosis.</title>
        <authorList>
            <person name="Tisserant E."/>
            <person name="Malbreil M."/>
            <person name="Kuo A."/>
            <person name="Kohler A."/>
            <person name="Symeonidi A."/>
            <person name="Balestrini R."/>
            <person name="Charron P."/>
            <person name="Duensing N."/>
            <person name="Frei Dit Frey N."/>
            <person name="Gianinazzi-Pearson V."/>
            <person name="Gilbert L.B."/>
            <person name="Handa Y."/>
            <person name="Herr J.R."/>
            <person name="Hijri M."/>
            <person name="Koul R."/>
            <person name="Kawaguchi M."/>
            <person name="Krajinski F."/>
            <person name="Lammers P.J."/>
            <person name="Masclaux F.G."/>
            <person name="Murat C."/>
            <person name="Morin E."/>
            <person name="Ndikumana S."/>
            <person name="Pagni M."/>
            <person name="Petitpierre D."/>
            <person name="Requena N."/>
            <person name="Rosikiewicz P."/>
            <person name="Riley R."/>
            <person name="Saito K."/>
            <person name="San Clemente H."/>
            <person name="Shapiro H."/>
            <person name="van Tuinen D."/>
            <person name="Becard G."/>
            <person name="Bonfante P."/>
            <person name="Paszkowski U."/>
            <person name="Shachar-Hill Y.Y."/>
            <person name="Tuskan G.A."/>
            <person name="Young P.W."/>
            <person name="Sanders I.R."/>
            <person name="Henrissat B."/>
            <person name="Rensing S.A."/>
            <person name="Grigoriev I.V."/>
            <person name="Corradi N."/>
            <person name="Roux C."/>
            <person name="Martin F."/>
        </authorList>
    </citation>
    <scope>NUCLEOTIDE SEQUENCE [LARGE SCALE GENOMIC DNA]</scope>
    <source>
        <strain evidence="1 2">DAOM 197198</strain>
    </source>
</reference>
<gene>
    <name evidence="1" type="ORF">GLOIN_2v1543842</name>
</gene>
<comment type="caution">
    <text evidence="1">The sequence shown here is derived from an EMBL/GenBank/DDBJ whole genome shotgun (WGS) entry which is preliminary data.</text>
</comment>
<sequence>MMFVIYIKNKFFLYQYNIFLHYIQSKEIVNFQLNYLILHIGSVASLERGSCVQKYDRKSDTDIQH</sequence>
<organism evidence="1 2">
    <name type="scientific">Rhizophagus irregularis (strain DAOM 181602 / DAOM 197198 / MUCL 43194)</name>
    <name type="common">Arbuscular mycorrhizal fungus</name>
    <name type="synonym">Glomus intraradices</name>
    <dbReference type="NCBI Taxonomy" id="747089"/>
    <lineage>
        <taxon>Eukaryota</taxon>
        <taxon>Fungi</taxon>
        <taxon>Fungi incertae sedis</taxon>
        <taxon>Mucoromycota</taxon>
        <taxon>Glomeromycotina</taxon>
        <taxon>Glomeromycetes</taxon>
        <taxon>Glomerales</taxon>
        <taxon>Glomeraceae</taxon>
        <taxon>Rhizophagus</taxon>
    </lineage>
</organism>
<evidence type="ECO:0000313" key="2">
    <source>
        <dbReference type="Proteomes" id="UP000018888"/>
    </source>
</evidence>
<evidence type="ECO:0000313" key="1">
    <source>
        <dbReference type="EMBL" id="POG77806.1"/>
    </source>
</evidence>
<reference evidence="1 2" key="2">
    <citation type="journal article" date="2018" name="New Phytol.">
        <title>High intraspecific genome diversity in the model arbuscular mycorrhizal symbiont Rhizophagus irregularis.</title>
        <authorList>
            <person name="Chen E.C.H."/>
            <person name="Morin E."/>
            <person name="Beaudet D."/>
            <person name="Noel J."/>
            <person name="Yildirir G."/>
            <person name="Ndikumana S."/>
            <person name="Charron P."/>
            <person name="St-Onge C."/>
            <person name="Giorgi J."/>
            <person name="Kruger M."/>
            <person name="Marton T."/>
            <person name="Ropars J."/>
            <person name="Grigoriev I.V."/>
            <person name="Hainaut M."/>
            <person name="Henrissat B."/>
            <person name="Roux C."/>
            <person name="Martin F."/>
            <person name="Corradi N."/>
        </authorList>
    </citation>
    <scope>NUCLEOTIDE SEQUENCE [LARGE SCALE GENOMIC DNA]</scope>
    <source>
        <strain evidence="1 2">DAOM 197198</strain>
    </source>
</reference>
<feature type="non-terminal residue" evidence="1">
    <location>
        <position position="65"/>
    </location>
</feature>
<keyword evidence="2" id="KW-1185">Reference proteome</keyword>
<dbReference type="AlphaFoldDB" id="A0A2P4QJM1"/>
<accession>A0A2P4QJM1</accession>
<protein>
    <submittedName>
        <fullName evidence="1">Uncharacterized protein</fullName>
    </submittedName>
</protein>